<evidence type="ECO:0000256" key="3">
    <source>
        <dbReference type="ARBA" id="ARBA00014124"/>
    </source>
</evidence>
<evidence type="ECO:0000256" key="5">
    <source>
        <dbReference type="ARBA" id="ARBA00022729"/>
    </source>
</evidence>
<evidence type="ECO:0000256" key="12">
    <source>
        <dbReference type="RuleBase" id="RU004004"/>
    </source>
</evidence>
<proteinExistence type="inferred from homology"/>
<dbReference type="Gene3D" id="3.30.1370.130">
    <property type="match status" value="1"/>
</dbReference>
<comment type="similarity">
    <text evidence="2">Belongs to the bacterial secretin family. PilQ subfamily.</text>
</comment>
<evidence type="ECO:0000256" key="11">
    <source>
        <dbReference type="ARBA" id="ARBA00025897"/>
    </source>
</evidence>
<dbReference type="InterPro" id="IPR038591">
    <property type="entry name" value="NolW-like_sf"/>
</dbReference>
<dbReference type="InterPro" id="IPR004846">
    <property type="entry name" value="T2SS/T3SS_dom"/>
</dbReference>
<evidence type="ECO:0000313" key="16">
    <source>
        <dbReference type="Proteomes" id="UP001157167"/>
    </source>
</evidence>
<dbReference type="InterPro" id="IPR021731">
    <property type="entry name" value="AMIN_dom"/>
</dbReference>
<name>A0ABQ6FC03_9RHOO</name>
<dbReference type="Gene3D" id="3.30.1370.120">
    <property type="match status" value="1"/>
</dbReference>
<comment type="subunit">
    <text evidence="11">Homododecamer. Tetramer of trimer.</text>
</comment>
<dbReference type="Gene3D" id="2.60.40.3470">
    <property type="match status" value="1"/>
</dbReference>
<comment type="subcellular location">
    <subcellularLocation>
        <location evidence="1 12">Cell outer membrane</location>
    </subcellularLocation>
</comment>
<feature type="domain" description="Secretin/TonB short N-terminal" evidence="14">
    <location>
        <begin position="318"/>
        <end position="366"/>
    </location>
</feature>
<evidence type="ECO:0000256" key="4">
    <source>
        <dbReference type="ARBA" id="ARBA00022448"/>
    </source>
</evidence>
<dbReference type="InterPro" id="IPR004845">
    <property type="entry name" value="T2SS_GspD_CS"/>
</dbReference>
<dbReference type="Pfam" id="PF11741">
    <property type="entry name" value="AMIN"/>
    <property type="match status" value="2"/>
</dbReference>
<evidence type="ECO:0000256" key="9">
    <source>
        <dbReference type="ARBA" id="ARBA00023287"/>
    </source>
</evidence>
<keyword evidence="5 13" id="KW-0732">Signal</keyword>
<dbReference type="PRINTS" id="PR00811">
    <property type="entry name" value="BCTERIALGSPD"/>
</dbReference>
<feature type="chain" id="PRO_5046226559" description="Type IV pilus biogenesis and competence protein PilQ" evidence="13">
    <location>
        <begin position="31"/>
        <end position="726"/>
    </location>
</feature>
<keyword evidence="4 12" id="KW-0813">Transport</keyword>
<dbReference type="EMBL" id="BSPX01000032">
    <property type="protein sequence ID" value="GLT22814.1"/>
    <property type="molecule type" value="Genomic_DNA"/>
</dbReference>
<comment type="caution">
    <text evidence="15">The sequence shown here is derived from an EMBL/GenBank/DDBJ whole genome shotgun (WGS) entry which is preliminary data.</text>
</comment>
<keyword evidence="7" id="KW-0472">Membrane</keyword>
<evidence type="ECO:0000256" key="2">
    <source>
        <dbReference type="ARBA" id="ARBA00006304"/>
    </source>
</evidence>
<keyword evidence="9" id="KW-0178">Competence</keyword>
<dbReference type="PROSITE" id="PS00875">
    <property type="entry name" value="T2SP_D"/>
    <property type="match status" value="1"/>
</dbReference>
<evidence type="ECO:0000256" key="13">
    <source>
        <dbReference type="SAM" id="SignalP"/>
    </source>
</evidence>
<comment type="function">
    <text evidence="10">Required for type IV pilus biogenesis and competence. Could function as a pore for exit of the pilus but also as a channel for entry of heme and antimicrobial agents and uptake of transforming DNA.</text>
</comment>
<dbReference type="InterPro" id="IPR013355">
    <property type="entry name" value="Pilus_4_PilQ"/>
</dbReference>
<dbReference type="Pfam" id="PF07660">
    <property type="entry name" value="STN"/>
    <property type="match status" value="1"/>
</dbReference>
<dbReference type="InterPro" id="IPR051808">
    <property type="entry name" value="Type_IV_pilus_biogenesis"/>
</dbReference>
<evidence type="ECO:0000256" key="10">
    <source>
        <dbReference type="ARBA" id="ARBA00024678"/>
    </source>
</evidence>
<keyword evidence="6" id="KW-0653">Protein transport</keyword>
<reference evidence="16" key="1">
    <citation type="journal article" date="2019" name="Int. J. Syst. Evol. Microbiol.">
        <title>The Global Catalogue of Microorganisms (GCM) 10K type strain sequencing project: providing services to taxonomists for standard genome sequencing and annotation.</title>
        <authorList>
            <consortium name="The Broad Institute Genomics Platform"/>
            <consortium name="The Broad Institute Genome Sequencing Center for Infectious Disease"/>
            <person name="Wu L."/>
            <person name="Ma J."/>
        </authorList>
    </citation>
    <scope>NUCLEOTIDE SEQUENCE [LARGE SCALE GENOMIC DNA]</scope>
    <source>
        <strain evidence="16">NBRC 102407</strain>
    </source>
</reference>
<dbReference type="PANTHER" id="PTHR30604">
    <property type="entry name" value="PROTEIN TRANSPORT PROTEIN HOFQ"/>
    <property type="match status" value="1"/>
</dbReference>
<dbReference type="InterPro" id="IPR005644">
    <property type="entry name" value="NolW-like"/>
</dbReference>
<dbReference type="NCBIfam" id="TIGR02515">
    <property type="entry name" value="IV_pilus_PilQ"/>
    <property type="match status" value="1"/>
</dbReference>
<dbReference type="RefSeq" id="WP_284188101.1">
    <property type="nucleotide sequence ID" value="NZ_BSPX01000032.1"/>
</dbReference>
<dbReference type="InterPro" id="IPR001775">
    <property type="entry name" value="GspD/PilQ"/>
</dbReference>
<evidence type="ECO:0000313" key="15">
    <source>
        <dbReference type="EMBL" id="GLT22814.1"/>
    </source>
</evidence>
<protein>
    <recommendedName>
        <fullName evidence="3">Type IV pilus biogenesis and competence protein PilQ</fullName>
    </recommendedName>
</protein>
<evidence type="ECO:0000256" key="6">
    <source>
        <dbReference type="ARBA" id="ARBA00022927"/>
    </source>
</evidence>
<evidence type="ECO:0000259" key="14">
    <source>
        <dbReference type="SMART" id="SM00965"/>
    </source>
</evidence>
<evidence type="ECO:0000256" key="1">
    <source>
        <dbReference type="ARBA" id="ARBA00004442"/>
    </source>
</evidence>
<keyword evidence="16" id="KW-1185">Reference proteome</keyword>
<dbReference type="InterPro" id="IPR011662">
    <property type="entry name" value="Secretin/TonB_short_N"/>
</dbReference>
<evidence type="ECO:0000256" key="7">
    <source>
        <dbReference type="ARBA" id="ARBA00023136"/>
    </source>
</evidence>
<dbReference type="Pfam" id="PF00263">
    <property type="entry name" value="Secretin"/>
    <property type="match status" value="1"/>
</dbReference>
<organism evidence="15 16">
    <name type="scientific">Zoogloea oryzae</name>
    <dbReference type="NCBI Taxonomy" id="310767"/>
    <lineage>
        <taxon>Bacteria</taxon>
        <taxon>Pseudomonadati</taxon>
        <taxon>Pseudomonadota</taxon>
        <taxon>Betaproteobacteria</taxon>
        <taxon>Rhodocyclales</taxon>
        <taxon>Zoogloeaceae</taxon>
        <taxon>Zoogloea</taxon>
    </lineage>
</organism>
<sequence length="726" mass="78457">MKTGRCGVKLGAWVIAACFGGLTPLAPAMAQTPPGAEARAANRIENIVAADQGGNVMLKLTMAQPLAAVPASFSVANPARVAFDFPDTANGLGRNSQALNAGDLRSVNIVQVGDRTRLVLNLTRVSPYDVRIDGKDVLITLSSAQMKEATGVGVAQSSQFAAPSAVGMGERHAIRDINFRRGKEGEGRLVVDLSDPNAGIDIRQQGTSLIVDFLKTDVPEQLRRKLDVMDFGTPVSTVLTQAQGGNVRMTITPKGLWEHNAYQSDNQFVLEVKPVREDPNKLTQGSAKGRFGGEKLSLNFQNIDVRSVLQVIADFTNFNIITSDSVQGNLTLRLKDVPWDQALDIILQARGLDMRKNGNVIWIAPRDELAAREKLDLEAKAQIGDLEPLRTESFQINYHKAKSVAEFLKSKDQTVLSKRGSVVPDERSNKIFVNDIPSRLEEMRRLIAEIDVEVRQVLIEAQIVEATDTFSRNLGVRLGFGGKTGGLLGTTTGGVQVYRNTFGSGNLSNTGYQAGQILTVPNFSDSLGVNLPASTINNKQAGAFSLALWNSAATRYIDLEVSALEADGRGKVVSRPRVMTADKAEAIIEQGTEIPYNSATSSGATSVSFRKANLALKVKPQVTPDGKIMMTLEVNKDSPNYNVALTSGVPIDTKHVKTEVVVENGGTIVIGGIYTQDVSNATTKIPLLGDLPVLGYLFRSNERKDNKTELLVFITPRIINDQLGLR</sequence>
<dbReference type="PANTHER" id="PTHR30604:SF1">
    <property type="entry name" value="DNA UTILIZATION PROTEIN HOFQ"/>
    <property type="match status" value="1"/>
</dbReference>
<accession>A0ABQ6FC03</accession>
<keyword evidence="8" id="KW-0998">Cell outer membrane</keyword>
<dbReference type="Gene3D" id="2.60.40.3500">
    <property type="match status" value="1"/>
</dbReference>
<dbReference type="Pfam" id="PF03958">
    <property type="entry name" value="Secretin_N"/>
    <property type="match status" value="1"/>
</dbReference>
<dbReference type="Proteomes" id="UP001157167">
    <property type="component" value="Unassembled WGS sequence"/>
</dbReference>
<dbReference type="SMART" id="SM00965">
    <property type="entry name" value="STN"/>
    <property type="match status" value="1"/>
</dbReference>
<feature type="signal peptide" evidence="13">
    <location>
        <begin position="1"/>
        <end position="30"/>
    </location>
</feature>
<evidence type="ECO:0000256" key="8">
    <source>
        <dbReference type="ARBA" id="ARBA00023237"/>
    </source>
</evidence>
<gene>
    <name evidence="15" type="ORF">GCM10007933_22750</name>
</gene>